<evidence type="ECO:0000256" key="2">
    <source>
        <dbReference type="SAM" id="Phobius"/>
    </source>
</evidence>
<keyword evidence="3" id="KW-0240">DNA-directed RNA polymerase</keyword>
<evidence type="ECO:0000313" key="3">
    <source>
        <dbReference type="EMBL" id="MBH0230608.1"/>
    </source>
</evidence>
<keyword evidence="2" id="KW-1133">Transmembrane helix</keyword>
<sequence>MATDQNPNGKKLTKEQERERKRKALDEATKKKTSSEKGKASSKEKKSEVGRRRILPIWLRLLIVLVLSAAALLLGVMVGYGVIGDGKPMDALNWETWQHIIDIVTKTE</sequence>
<protein>
    <submittedName>
        <fullName evidence="3">DNA-directed RNA polymerase subunit beta</fullName>
    </submittedName>
</protein>
<dbReference type="AlphaFoldDB" id="A0A931MV34"/>
<evidence type="ECO:0000313" key="4">
    <source>
        <dbReference type="Proteomes" id="UP000614490"/>
    </source>
</evidence>
<reference evidence="3 4" key="1">
    <citation type="journal article" date="2005" name="Int. J. Syst. Evol. Microbiol.">
        <title>Halobacillus yeomjeoni sp. nov., isolated from a marine solar saltern in Korea.</title>
        <authorList>
            <person name="Yoon J.H."/>
            <person name="Kang S.J."/>
            <person name="Lee C.H."/>
            <person name="Oh H.W."/>
            <person name="Oh T.K."/>
        </authorList>
    </citation>
    <scope>NUCLEOTIDE SEQUENCE [LARGE SCALE GENOMIC DNA]</scope>
    <source>
        <strain evidence="3 4">KCTC 3957</strain>
    </source>
</reference>
<dbReference type="RefSeq" id="WP_197317231.1">
    <property type="nucleotide sequence ID" value="NZ_JADZSC010000002.1"/>
</dbReference>
<keyword evidence="2" id="KW-0812">Transmembrane</keyword>
<dbReference type="InterPro" id="IPR024596">
    <property type="entry name" value="RNApol_su_b/EpuA"/>
</dbReference>
<feature type="transmembrane region" description="Helical" evidence="2">
    <location>
        <begin position="61"/>
        <end position="83"/>
    </location>
</feature>
<keyword evidence="4" id="KW-1185">Reference proteome</keyword>
<dbReference type="Pfam" id="PF11772">
    <property type="entry name" value="EpuA"/>
    <property type="match status" value="1"/>
</dbReference>
<comment type="caution">
    <text evidence="3">The sequence shown here is derived from an EMBL/GenBank/DDBJ whole genome shotgun (WGS) entry which is preliminary data.</text>
</comment>
<dbReference type="EMBL" id="JADZSC010000002">
    <property type="protein sequence ID" value="MBH0230608.1"/>
    <property type="molecule type" value="Genomic_DNA"/>
</dbReference>
<keyword evidence="3" id="KW-0804">Transcription</keyword>
<evidence type="ECO:0000256" key="1">
    <source>
        <dbReference type="SAM" id="MobiDB-lite"/>
    </source>
</evidence>
<proteinExistence type="predicted"/>
<gene>
    <name evidence="3" type="ORF">H0267_10320</name>
</gene>
<keyword evidence="2" id="KW-0472">Membrane</keyword>
<dbReference type="Proteomes" id="UP000614490">
    <property type="component" value="Unassembled WGS sequence"/>
</dbReference>
<feature type="region of interest" description="Disordered" evidence="1">
    <location>
        <begin position="1"/>
        <end position="49"/>
    </location>
</feature>
<name>A0A931MV34_9BACI</name>
<feature type="compositionally biased region" description="Basic and acidic residues" evidence="1">
    <location>
        <begin position="12"/>
        <end position="49"/>
    </location>
</feature>
<organism evidence="3 4">
    <name type="scientific">Halobacillus yeomjeoni</name>
    <dbReference type="NCBI Taxonomy" id="311194"/>
    <lineage>
        <taxon>Bacteria</taxon>
        <taxon>Bacillati</taxon>
        <taxon>Bacillota</taxon>
        <taxon>Bacilli</taxon>
        <taxon>Bacillales</taxon>
        <taxon>Bacillaceae</taxon>
        <taxon>Halobacillus</taxon>
    </lineage>
</organism>
<accession>A0A931MV34</accession>
<dbReference type="GO" id="GO:0000428">
    <property type="term" value="C:DNA-directed RNA polymerase complex"/>
    <property type="evidence" value="ECO:0007669"/>
    <property type="project" value="UniProtKB-KW"/>
</dbReference>